<evidence type="ECO:0000256" key="1">
    <source>
        <dbReference type="SAM" id="Phobius"/>
    </source>
</evidence>
<keyword evidence="1" id="KW-0812">Transmembrane</keyword>
<feature type="transmembrane region" description="Helical" evidence="1">
    <location>
        <begin position="239"/>
        <end position="259"/>
    </location>
</feature>
<protein>
    <submittedName>
        <fullName evidence="2">Uncharacterized protein</fullName>
    </submittedName>
</protein>
<dbReference type="AlphaFoldDB" id="A0A0A3IHD9"/>
<name>A0A0A3IHD9_9BACI</name>
<gene>
    <name evidence="2" type="ORF">CD32_18720</name>
</gene>
<keyword evidence="1" id="KW-1133">Transmembrane helix</keyword>
<accession>A0A0A3IHD9</accession>
<keyword evidence="1" id="KW-0472">Membrane</keyword>
<dbReference type="eggNOG" id="COG2020">
    <property type="taxonomic scope" value="Bacteria"/>
</dbReference>
<comment type="caution">
    <text evidence="2">The sequence shown here is derived from an EMBL/GenBank/DDBJ whole genome shotgun (WGS) entry which is preliminary data.</text>
</comment>
<sequence>MEQIIYCLQEGQLIHHIYCPTAEETIAVCEAELAMLQGDKKIYVEVPFEQFERIFLYFDELDSIKQGAFTYRQAWHIAKSGNIRHLMINEYDRVFFEKEAIGMSTALAFAQSKWNGASREEALENAVMTGLAVIGEAFIAELITAFELCANENRKLQAEDGAADARRNRIKTIVNRVAEKAAKKVMYSSFIEKKTTAILHADIVTGALITGGMSGADITRIIKGQMSPAELFKSVPKSAASIVGSIIGLLIGGGIGLQIPDVSTAVISLIGGITGLILGSMLAAKIVKRAVNFLMKDDTAKMLEVFNEQLAVAAEDFLLNEQELRQALSIFKERYDMLKELRAMHAAKDRKAYANSLIGDELIRIVRSRLYLQMPTNGELYQAIERLQ</sequence>
<keyword evidence="3" id="KW-1185">Reference proteome</keyword>
<evidence type="ECO:0000313" key="2">
    <source>
        <dbReference type="EMBL" id="KGR82870.1"/>
    </source>
</evidence>
<evidence type="ECO:0000313" key="3">
    <source>
        <dbReference type="Proteomes" id="UP000030437"/>
    </source>
</evidence>
<dbReference type="Proteomes" id="UP000030437">
    <property type="component" value="Unassembled WGS sequence"/>
</dbReference>
<reference evidence="2 3" key="1">
    <citation type="submission" date="2014-02" db="EMBL/GenBank/DDBJ databases">
        <title>Draft genome sequence of Lysinibacillus odysseyi NBRC 100172.</title>
        <authorList>
            <person name="Zhang F."/>
            <person name="Wang G."/>
            <person name="Zhang L."/>
        </authorList>
    </citation>
    <scope>NUCLEOTIDE SEQUENCE [LARGE SCALE GENOMIC DNA]</scope>
    <source>
        <strain evidence="2 3">NBRC 100172</strain>
    </source>
</reference>
<proteinExistence type="predicted"/>
<dbReference type="EMBL" id="JPVP01000059">
    <property type="protein sequence ID" value="KGR82870.1"/>
    <property type="molecule type" value="Genomic_DNA"/>
</dbReference>
<feature type="transmembrane region" description="Helical" evidence="1">
    <location>
        <begin position="265"/>
        <end position="287"/>
    </location>
</feature>
<dbReference type="STRING" id="1220589.CD32_18720"/>
<dbReference type="RefSeq" id="WP_036157488.1">
    <property type="nucleotide sequence ID" value="NZ_AVCX01000002.1"/>
</dbReference>
<dbReference type="OrthoDB" id="3196385at2"/>
<organism evidence="2 3">
    <name type="scientific">Lysinibacillus odysseyi 34hs-1 = NBRC 100172</name>
    <dbReference type="NCBI Taxonomy" id="1220589"/>
    <lineage>
        <taxon>Bacteria</taxon>
        <taxon>Bacillati</taxon>
        <taxon>Bacillota</taxon>
        <taxon>Bacilli</taxon>
        <taxon>Bacillales</taxon>
        <taxon>Bacillaceae</taxon>
        <taxon>Lysinibacillus</taxon>
    </lineage>
</organism>
<feature type="transmembrane region" description="Helical" evidence="1">
    <location>
        <begin position="197"/>
        <end position="218"/>
    </location>
</feature>